<evidence type="ECO:0000313" key="1">
    <source>
        <dbReference type="EMBL" id="GFY72767.1"/>
    </source>
</evidence>
<dbReference type="AlphaFoldDB" id="A0A8X6YLQ3"/>
<name>A0A8X6YLQ3_9ARAC</name>
<protein>
    <submittedName>
        <fullName evidence="1">Uncharacterized protein</fullName>
    </submittedName>
</protein>
<dbReference type="EMBL" id="BMAV01019648">
    <property type="protein sequence ID" value="GFY72767.1"/>
    <property type="molecule type" value="Genomic_DNA"/>
</dbReference>
<reference evidence="1" key="1">
    <citation type="submission" date="2020-08" db="EMBL/GenBank/DDBJ databases">
        <title>Multicomponent nature underlies the extraordinary mechanical properties of spider dragline silk.</title>
        <authorList>
            <person name="Kono N."/>
            <person name="Nakamura H."/>
            <person name="Mori M."/>
            <person name="Yoshida Y."/>
            <person name="Ohtoshi R."/>
            <person name="Malay A.D."/>
            <person name="Moran D.A.P."/>
            <person name="Tomita M."/>
            <person name="Numata K."/>
            <person name="Arakawa K."/>
        </authorList>
    </citation>
    <scope>NUCLEOTIDE SEQUENCE</scope>
</reference>
<proteinExistence type="predicted"/>
<sequence>MSTAESCFLAYPPGVGKPTPGSKDLLPIVQQSASKRGRGVPGWYGL</sequence>
<evidence type="ECO:0000313" key="2">
    <source>
        <dbReference type="Proteomes" id="UP000886998"/>
    </source>
</evidence>
<dbReference type="Proteomes" id="UP000886998">
    <property type="component" value="Unassembled WGS sequence"/>
</dbReference>
<gene>
    <name evidence="1" type="ORF">TNIN_272821</name>
</gene>
<accession>A0A8X6YLQ3</accession>
<organism evidence="1 2">
    <name type="scientific">Trichonephila inaurata madagascariensis</name>
    <dbReference type="NCBI Taxonomy" id="2747483"/>
    <lineage>
        <taxon>Eukaryota</taxon>
        <taxon>Metazoa</taxon>
        <taxon>Ecdysozoa</taxon>
        <taxon>Arthropoda</taxon>
        <taxon>Chelicerata</taxon>
        <taxon>Arachnida</taxon>
        <taxon>Araneae</taxon>
        <taxon>Araneomorphae</taxon>
        <taxon>Entelegynae</taxon>
        <taxon>Araneoidea</taxon>
        <taxon>Nephilidae</taxon>
        <taxon>Trichonephila</taxon>
        <taxon>Trichonephila inaurata</taxon>
    </lineage>
</organism>
<feature type="non-terminal residue" evidence="1">
    <location>
        <position position="46"/>
    </location>
</feature>
<keyword evidence="2" id="KW-1185">Reference proteome</keyword>
<comment type="caution">
    <text evidence="1">The sequence shown here is derived from an EMBL/GenBank/DDBJ whole genome shotgun (WGS) entry which is preliminary data.</text>
</comment>